<dbReference type="Proteomes" id="UP001281147">
    <property type="component" value="Unassembled WGS sequence"/>
</dbReference>
<keyword evidence="2" id="KW-1185">Reference proteome</keyword>
<evidence type="ECO:0000313" key="1">
    <source>
        <dbReference type="EMBL" id="KAK3704347.1"/>
    </source>
</evidence>
<dbReference type="EMBL" id="JAUTXU010000140">
    <property type="protein sequence ID" value="KAK3704347.1"/>
    <property type="molecule type" value="Genomic_DNA"/>
</dbReference>
<reference evidence="1" key="1">
    <citation type="submission" date="2023-07" db="EMBL/GenBank/DDBJ databases">
        <title>Black Yeasts Isolated from many extreme environments.</title>
        <authorList>
            <person name="Coleine C."/>
            <person name="Stajich J.E."/>
            <person name="Selbmann L."/>
        </authorList>
    </citation>
    <scope>NUCLEOTIDE SEQUENCE</scope>
    <source>
        <strain evidence="1">CCFEE 5714</strain>
    </source>
</reference>
<organism evidence="1 2">
    <name type="scientific">Vermiconidia calcicola</name>
    <dbReference type="NCBI Taxonomy" id="1690605"/>
    <lineage>
        <taxon>Eukaryota</taxon>
        <taxon>Fungi</taxon>
        <taxon>Dikarya</taxon>
        <taxon>Ascomycota</taxon>
        <taxon>Pezizomycotina</taxon>
        <taxon>Dothideomycetes</taxon>
        <taxon>Dothideomycetidae</taxon>
        <taxon>Mycosphaerellales</taxon>
        <taxon>Extremaceae</taxon>
        <taxon>Vermiconidia</taxon>
    </lineage>
</organism>
<accession>A0ACC3MWR9</accession>
<protein>
    <submittedName>
        <fullName evidence="1">Transcriptional regulatory protein</fullName>
    </submittedName>
</protein>
<gene>
    <name evidence="1" type="primary">DEP1_2</name>
    <name evidence="1" type="ORF">LTR37_013900</name>
</gene>
<proteinExistence type="predicted"/>
<sequence length="719" mass="79232">MATPAVSRPTQRTTTPPRPSISPLSTASKNPKSSPIATRDATVQDVDAQLNSEFDNYNAIGAGDLADLGDGHDDRSSSLSDPEDDEEQQNGMIDDDVVGEEGELAAHRSLEVDSEAETERLEQTPQKLRKQVDALGRTPSKLSHAATAEEELSDPPSPLPIGAGAASSTSTVATVGQKRKRSDSAESSLTSAESDLGESPRKRSHEMNTDVLAEADETVEDVEQCTEMAERAQDPPTLDEERPAPPIPTKGIKGRKGKQKPKRQTDVVEEAEPQPPTEQPTEAEEEPENPAKTEEDLKAKKEASSIYEDVAKQFRAFREKLCNERLATITSELHLLSQPNCMHPEYQRQVACVDVRLHKQKSEAHAYYNYRLRSTRDRTLGDRSQLHSQYFQSVRDLREDVLYKLGEDWYAIQKERRQSHQEKDDAYIYKFPTDKKAQIMQQKRYNREVSVLSGMAKYVGFPAAPDINGVDGESFEDDLKAMKISHNRPATHFQPAPAPQQPLPQQAAPRTVFLPGPISGSTTSRFAQNERLAHEQFIEQNPWARPQAPIHTHGSTPGISHTPDWAEPSAGTHHGPSTRNLIRNLSGQYLQNSSPLGTPIPAHRQVLGDAVPERISLLYQHQRSPGMAVPKQRQNGAELTGFRNISNLSGASTIDAPLPHDSSADARKQNVPAQQVFDTSQLHAGRQHQEVLHAAGFRPQEAPGAFGTPAPLAGMKFVP</sequence>
<evidence type="ECO:0000313" key="2">
    <source>
        <dbReference type="Proteomes" id="UP001281147"/>
    </source>
</evidence>
<name>A0ACC3MWR9_9PEZI</name>
<comment type="caution">
    <text evidence="1">The sequence shown here is derived from an EMBL/GenBank/DDBJ whole genome shotgun (WGS) entry which is preliminary data.</text>
</comment>